<sequence>MLNDEVRQFRAQYVNRGHGHLFHNLLLFCRILREMGLDVNPTRTIDLLRSLEFINLKNKQDFYEVGKAIMLRHNDEQPIYDYVFQMFWRKWPTKEELENPLNDLPPEYWGDKKEPGQLPKNPNPEREDANKNKEGQEIDQGKMSRKVSEDEADENAPEDEQLLDREQTYSASEILQSKDFQDFSQEELQEAKRLLSELRWKLSLRVCRRYAPSRNGNRFDGRRTVRKALRFGGVPLELARKERKQKPRQLVLICDVSGSMDLYSRLLLQFMHSLENGLRYVETFVFGTRLTRITHELRNKNVDEALLNVSKVVKDWAGGTKIGESLETFNVHWARRVLGHGAIVIIISDGWDRGGVDILRREMARLQRLSYRLIWLNPLLGLPDYQPLTVGIQAALDYVDDFLPAHNFKSMRELGMLLESLSTAQRPERKQHFAKPLMAKR</sequence>
<evidence type="ECO:0000313" key="3">
    <source>
        <dbReference type="EMBL" id="NWJ46324.1"/>
    </source>
</evidence>
<evidence type="ECO:0000313" key="6">
    <source>
        <dbReference type="Proteomes" id="UP001431572"/>
    </source>
</evidence>
<dbReference type="Gene3D" id="3.40.50.410">
    <property type="entry name" value="von Willebrand factor, type A domain"/>
    <property type="match status" value="1"/>
</dbReference>
<dbReference type="CDD" id="cd00198">
    <property type="entry name" value="vWFA"/>
    <property type="match status" value="1"/>
</dbReference>
<dbReference type="SUPFAM" id="SSF53300">
    <property type="entry name" value="vWA-like"/>
    <property type="match status" value="1"/>
</dbReference>
<evidence type="ECO:0000313" key="5">
    <source>
        <dbReference type="Proteomes" id="UP000521676"/>
    </source>
</evidence>
<dbReference type="PANTHER" id="PTHR39338">
    <property type="entry name" value="BLL5662 PROTEIN-RELATED"/>
    <property type="match status" value="1"/>
</dbReference>
<feature type="compositionally biased region" description="Basic and acidic residues" evidence="1">
    <location>
        <begin position="123"/>
        <end position="149"/>
    </location>
</feature>
<dbReference type="PIRSF" id="PIRSF010256">
    <property type="entry name" value="CoxE_vWa"/>
    <property type="match status" value="1"/>
</dbReference>
<dbReference type="PANTHER" id="PTHR39338:SF6">
    <property type="entry name" value="BLL5662 PROTEIN"/>
    <property type="match status" value="1"/>
</dbReference>
<dbReference type="Proteomes" id="UP001431572">
    <property type="component" value="Chromosome 1"/>
</dbReference>
<evidence type="ECO:0000256" key="1">
    <source>
        <dbReference type="SAM" id="MobiDB-lite"/>
    </source>
</evidence>
<protein>
    <submittedName>
        <fullName evidence="3">VWA domain-containing protein</fullName>
    </submittedName>
</protein>
<dbReference type="AlphaFoldDB" id="A0A8T7LWI6"/>
<dbReference type="InterPro" id="IPR036465">
    <property type="entry name" value="vWFA_dom_sf"/>
</dbReference>
<keyword evidence="6" id="KW-1185">Reference proteome</keyword>
<dbReference type="InterPro" id="IPR002035">
    <property type="entry name" value="VWF_A"/>
</dbReference>
<dbReference type="Proteomes" id="UP000521676">
    <property type="component" value="Unassembled WGS sequence"/>
</dbReference>
<proteinExistence type="predicted"/>
<reference evidence="4" key="2">
    <citation type="journal article" date="2024" name="Nature">
        <title>Anoxygenic phototroph of the Chloroflexota uses a type I reaction centre.</title>
        <authorList>
            <person name="Tsuji J.M."/>
            <person name="Shaw N.A."/>
            <person name="Nagashima S."/>
            <person name="Venkiteswaran J.J."/>
            <person name="Schiff S.L."/>
            <person name="Watanabe T."/>
            <person name="Fukui M."/>
            <person name="Hanada S."/>
            <person name="Tank M."/>
            <person name="Neufeld J.D."/>
        </authorList>
    </citation>
    <scope>NUCLEOTIDE SEQUENCE</scope>
    <source>
        <strain evidence="4">L227-S17</strain>
    </source>
</reference>
<feature type="domain" description="VWFA" evidence="2">
    <location>
        <begin position="247"/>
        <end position="423"/>
    </location>
</feature>
<accession>A0A8T7LWI6</accession>
<gene>
    <name evidence="3" type="ORF">HXX08_10645</name>
    <name evidence="4" type="ORF">OZ401_001473</name>
</gene>
<organism evidence="3 5">
    <name type="scientific">Candidatus Chlorohelix allophototropha</name>
    <dbReference type="NCBI Taxonomy" id="3003348"/>
    <lineage>
        <taxon>Bacteria</taxon>
        <taxon>Bacillati</taxon>
        <taxon>Chloroflexota</taxon>
        <taxon>Chloroflexia</taxon>
        <taxon>Candidatus Chloroheliales</taxon>
        <taxon>Candidatus Chloroheliaceae</taxon>
        <taxon>Candidatus Chlorohelix</taxon>
    </lineage>
</organism>
<dbReference type="EMBL" id="CP128399">
    <property type="protein sequence ID" value="WJW65695.1"/>
    <property type="molecule type" value="Genomic_DNA"/>
</dbReference>
<dbReference type="InterPro" id="IPR011195">
    <property type="entry name" value="UCP010256"/>
</dbReference>
<dbReference type="SMART" id="SM00327">
    <property type="entry name" value="VWA"/>
    <property type="match status" value="1"/>
</dbReference>
<evidence type="ECO:0000259" key="2">
    <source>
        <dbReference type="SMART" id="SM00327"/>
    </source>
</evidence>
<dbReference type="InterPro" id="IPR008912">
    <property type="entry name" value="Uncharacterised_CoxE"/>
</dbReference>
<name>A0A8T7LWI6_9CHLR</name>
<evidence type="ECO:0000313" key="4">
    <source>
        <dbReference type="EMBL" id="WJW65695.1"/>
    </source>
</evidence>
<feature type="region of interest" description="Disordered" evidence="1">
    <location>
        <begin position="101"/>
        <end position="164"/>
    </location>
</feature>
<dbReference type="EMBL" id="JACATZ010000001">
    <property type="protein sequence ID" value="NWJ46324.1"/>
    <property type="molecule type" value="Genomic_DNA"/>
</dbReference>
<dbReference type="RefSeq" id="WP_341467582.1">
    <property type="nucleotide sequence ID" value="NZ_CP128399.1"/>
</dbReference>
<feature type="compositionally biased region" description="Acidic residues" evidence="1">
    <location>
        <begin position="150"/>
        <end position="161"/>
    </location>
</feature>
<reference evidence="3 5" key="1">
    <citation type="submission" date="2020-06" db="EMBL/GenBank/DDBJ databases">
        <title>Anoxygenic phototrophic Chloroflexota member uses a Type I reaction center.</title>
        <authorList>
            <person name="Tsuji J.M."/>
            <person name="Shaw N.A."/>
            <person name="Nagashima S."/>
            <person name="Venkiteswaran J."/>
            <person name="Schiff S.L."/>
            <person name="Hanada S."/>
            <person name="Tank M."/>
            <person name="Neufeld J.D."/>
        </authorList>
    </citation>
    <scope>NUCLEOTIDE SEQUENCE [LARGE SCALE GENOMIC DNA]</scope>
    <source>
        <strain evidence="3">L227-S17</strain>
    </source>
</reference>
<dbReference type="Pfam" id="PF05762">
    <property type="entry name" value="VWA_CoxE"/>
    <property type="match status" value="1"/>
</dbReference>